<dbReference type="EMBL" id="JBBDHD010000035">
    <property type="protein sequence ID" value="MFH7596584.1"/>
    <property type="molecule type" value="Genomic_DNA"/>
</dbReference>
<organism evidence="1 2">
    <name type="scientific">Streptomyces racemochromogenes</name>
    <dbReference type="NCBI Taxonomy" id="67353"/>
    <lineage>
        <taxon>Bacteria</taxon>
        <taxon>Bacillati</taxon>
        <taxon>Actinomycetota</taxon>
        <taxon>Actinomycetes</taxon>
        <taxon>Kitasatosporales</taxon>
        <taxon>Streptomycetaceae</taxon>
        <taxon>Streptomyces</taxon>
    </lineage>
</organism>
<proteinExistence type="predicted"/>
<dbReference type="Proteomes" id="UP001610631">
    <property type="component" value="Unassembled WGS sequence"/>
</dbReference>
<sequence>MTKDVIALTPKMPDAAALLVALAAGGADLDAASAGDGAVVQLLGAGGRPLVSVEAPVLVQVPGEAERLLGTPSATPLWWTETRASTAVPEAAELAGAVAGRLAEVLGGAVWPEGAGRVTTVPVGSEASAAPAPVGALPTVDVVTESTAVVLADRPVVPLTAWLSDVLRTTASFGAALHIVTPAHCRLSLPLRTVLTGAPNRWVVQDPSCGYYDGLSGAVLAWQDGTFAPARDADGRARPADAFKRPAAGAGERRLTVQLRTEHPAEADTLLGGALETAWHALTGAGPAGWGTAEPVNLPWSPRQFTDLARSRMPEPTLVTAVGHPDRPALATVRVTRTATGVEEDATLSLGYGPSEEVPLAALEELAQALVSGHGLVSMLVSLGPGRRDLSLAPRFAAPAVPVSFTLGAPGVTEVTLTQARRPPLALKPVQVGPQRRPGLHYPLGDGADPAAWETLSTLLTHLRTAVPPLT</sequence>
<evidence type="ECO:0000313" key="1">
    <source>
        <dbReference type="EMBL" id="MFH7596584.1"/>
    </source>
</evidence>
<keyword evidence="2" id="KW-1185">Reference proteome</keyword>
<gene>
    <name evidence="1" type="ORF">WDV06_15995</name>
</gene>
<protein>
    <submittedName>
        <fullName evidence="1">DUF6177 family protein</fullName>
    </submittedName>
</protein>
<dbReference type="Pfam" id="PF19674">
    <property type="entry name" value="DUF6177"/>
    <property type="match status" value="1"/>
</dbReference>
<reference evidence="1 2" key="1">
    <citation type="submission" date="2024-03" db="EMBL/GenBank/DDBJ databases">
        <title>Whole genome sequencing of Streptomyces racemochromogenes, to identify antimicrobial biosynthetic gene clusters.</title>
        <authorList>
            <person name="Suryawanshi P."/>
            <person name="Krishnaraj P.U."/>
            <person name="Arun Y.P."/>
            <person name="Suryawanshi M.P."/>
            <person name="Rakshit O."/>
        </authorList>
    </citation>
    <scope>NUCLEOTIDE SEQUENCE [LARGE SCALE GENOMIC DNA]</scope>
    <source>
        <strain evidence="1 2">AUDT626</strain>
    </source>
</reference>
<name>A0ABW7PDX1_9ACTN</name>
<accession>A0ABW7PDX1</accession>
<comment type="caution">
    <text evidence="1">The sequence shown here is derived from an EMBL/GenBank/DDBJ whole genome shotgun (WGS) entry which is preliminary data.</text>
</comment>
<evidence type="ECO:0000313" key="2">
    <source>
        <dbReference type="Proteomes" id="UP001610631"/>
    </source>
</evidence>
<dbReference type="RefSeq" id="WP_395510417.1">
    <property type="nucleotide sequence ID" value="NZ_JBBDHD010000035.1"/>
</dbReference>
<dbReference type="InterPro" id="IPR046175">
    <property type="entry name" value="DUF6177"/>
</dbReference>